<dbReference type="AlphaFoldDB" id="A0A2N9F681"/>
<name>A0A2N9F681_FAGSY</name>
<gene>
    <name evidence="2" type="ORF">FSB_LOCUS10497</name>
</gene>
<evidence type="ECO:0000313" key="2">
    <source>
        <dbReference type="EMBL" id="SPC82615.1"/>
    </source>
</evidence>
<protein>
    <submittedName>
        <fullName evidence="2">Uncharacterized protein</fullName>
    </submittedName>
</protein>
<feature type="compositionally biased region" description="Low complexity" evidence="1">
    <location>
        <begin position="16"/>
        <end position="34"/>
    </location>
</feature>
<proteinExistence type="predicted"/>
<sequence>MRLGRWEAAIGSSKMSSPAPELSSPPLATTTTISPPLTLLDRSLSPQIRANHGQALRSISLTLSDQSPSPRFSFP</sequence>
<organism evidence="2">
    <name type="scientific">Fagus sylvatica</name>
    <name type="common">Beechnut</name>
    <dbReference type="NCBI Taxonomy" id="28930"/>
    <lineage>
        <taxon>Eukaryota</taxon>
        <taxon>Viridiplantae</taxon>
        <taxon>Streptophyta</taxon>
        <taxon>Embryophyta</taxon>
        <taxon>Tracheophyta</taxon>
        <taxon>Spermatophyta</taxon>
        <taxon>Magnoliopsida</taxon>
        <taxon>eudicotyledons</taxon>
        <taxon>Gunneridae</taxon>
        <taxon>Pentapetalae</taxon>
        <taxon>rosids</taxon>
        <taxon>fabids</taxon>
        <taxon>Fagales</taxon>
        <taxon>Fagaceae</taxon>
        <taxon>Fagus</taxon>
    </lineage>
</organism>
<accession>A0A2N9F681</accession>
<feature type="region of interest" description="Disordered" evidence="1">
    <location>
        <begin position="1"/>
        <end position="34"/>
    </location>
</feature>
<evidence type="ECO:0000256" key="1">
    <source>
        <dbReference type="SAM" id="MobiDB-lite"/>
    </source>
</evidence>
<reference evidence="2" key="1">
    <citation type="submission" date="2018-02" db="EMBL/GenBank/DDBJ databases">
        <authorList>
            <person name="Cohen D.B."/>
            <person name="Kent A.D."/>
        </authorList>
    </citation>
    <scope>NUCLEOTIDE SEQUENCE</scope>
</reference>
<dbReference type="EMBL" id="OIVN01000591">
    <property type="protein sequence ID" value="SPC82615.1"/>
    <property type="molecule type" value="Genomic_DNA"/>
</dbReference>